<dbReference type="KEGG" id="nte:NEUTE1DRAFT105242"/>
<dbReference type="GeneID" id="20822182"/>
<name>F8N165_NEUT8</name>
<dbReference type="PANTHER" id="PTHR36847">
    <property type="entry name" value="AMIDOLIGASE ENZYME"/>
    <property type="match status" value="1"/>
</dbReference>
<dbReference type="AlphaFoldDB" id="F8N165"/>
<evidence type="ECO:0000313" key="1">
    <source>
        <dbReference type="EMBL" id="EGO52249.1"/>
    </source>
</evidence>
<dbReference type="HOGENOM" id="CLU_032938_0_0_1"/>
<protein>
    <recommendedName>
        <fullName evidence="3">Amidoligase enzyme</fullName>
    </recommendedName>
</protein>
<proteinExistence type="predicted"/>
<dbReference type="VEuPathDB" id="FungiDB:NEUTE1DRAFT_105242"/>
<sequence length="536" mass="61000">MRGVMAGKAEARRNFCKVREEDKLDGALAVFSKRIDHHQQRALTKELDLPPPRPGIFNTSLRSSGQLAEATSPTANMAPYIQEPDMLSSSGYWVVDRRIMIAIPDSSDHVDPQRLAIESPKHVIKHSLMEANPPLDTIHDLSFGVELKFLLPLLVQGEEDPQPEDHREVSMTQLKDSEATRREQIYESIAKSISQAGEKSTTISRITKDASHERAFWKSHWIVKKANSAEPTPEQANLEGYVWLSVEVSSPSLPAKDAETKHRIEAVLRSLFSGHRLVANYTCEVHVHIGRTDGQPFSLATLKRLGTLLWMGEEQIRSIRNPRSPNYHNVYTWGFETRKYSRLASRAQELVLREHGSATCQDGVLVEDWQVADVLKTHPEMQAKDRKAIEELWKAESHMELGRLLSGEKKPYRRLGFNFSAFGLEDERARNNPRTMEFRMMEGTTNINYILGWLSICSALAEVAVLRSDGRYLMVLDRLIGHRHARSRSVGARRETDSETQGQRCGREFREMMDDLGVPRDLYRDLEAKVTLDNEV</sequence>
<dbReference type="Proteomes" id="UP000008065">
    <property type="component" value="Unassembled WGS sequence"/>
</dbReference>
<accession>F8N165</accession>
<dbReference type="EMBL" id="GL891382">
    <property type="protein sequence ID" value="EGO52249.1"/>
    <property type="molecule type" value="Genomic_DNA"/>
</dbReference>
<gene>
    <name evidence="1" type="ORF">NEUTE1DRAFT_105242</name>
</gene>
<organism evidence="1 2">
    <name type="scientific">Neurospora tetrasperma (strain FGSC 2508 / ATCC MYA-4615 / P0657)</name>
    <dbReference type="NCBI Taxonomy" id="510951"/>
    <lineage>
        <taxon>Eukaryota</taxon>
        <taxon>Fungi</taxon>
        <taxon>Dikarya</taxon>
        <taxon>Ascomycota</taxon>
        <taxon>Pezizomycotina</taxon>
        <taxon>Sordariomycetes</taxon>
        <taxon>Sordariomycetidae</taxon>
        <taxon>Sordariales</taxon>
        <taxon>Sordariaceae</taxon>
        <taxon>Neurospora</taxon>
    </lineage>
</organism>
<evidence type="ECO:0008006" key="3">
    <source>
        <dbReference type="Google" id="ProtNLM"/>
    </source>
</evidence>
<dbReference type="RefSeq" id="XP_009855892.1">
    <property type="nucleotide sequence ID" value="XM_009857590.1"/>
</dbReference>
<keyword evidence="2" id="KW-1185">Reference proteome</keyword>
<evidence type="ECO:0000313" key="2">
    <source>
        <dbReference type="Proteomes" id="UP000008065"/>
    </source>
</evidence>
<reference evidence="2" key="1">
    <citation type="journal article" date="2011" name="Genetics">
        <title>Massive changes in genome architecture accompany the transition to self-fertility in the filamentous fungus Neurospora tetrasperma.</title>
        <authorList>
            <person name="Ellison C.E."/>
            <person name="Stajich J.E."/>
            <person name="Jacobson D.J."/>
            <person name="Natvig D.O."/>
            <person name="Lapidus A."/>
            <person name="Foster B."/>
            <person name="Aerts A."/>
            <person name="Riley R."/>
            <person name="Lindquist E.A."/>
            <person name="Grigoriev I.V."/>
            <person name="Taylor J.W."/>
        </authorList>
    </citation>
    <scope>NUCLEOTIDE SEQUENCE [LARGE SCALE GENOMIC DNA]</scope>
    <source>
        <strain evidence="2">FGSC 2508 / P0657</strain>
    </source>
</reference>
<dbReference type="OrthoDB" id="412402at2759"/>
<dbReference type="PANTHER" id="PTHR36847:SF1">
    <property type="entry name" value="AMIDOLIGASE ENZYME"/>
    <property type="match status" value="1"/>
</dbReference>